<sequence length="368" mass="41676">MLLFPQKNEKTTGTDQIFYILTERRDIIDKLGQLLRLAGFSQVEAIASSVLQTTSLQLTSQARGVIIDVGDSANPQETILAIKTLVPRDIWCCVVGNQDAITLAQLYARQGLHYFYLGAQDDELIRIVTTGKTVSGFRWAVNISVLGCKGGVGNTSIAYQLVNKIIQIRQMPTLFIQGKAGSNDLDLLFDKKMNQELIPANKYLDLMCLQDETLPQLKYETTEKYNFVVYEETVNSAEKERIRQIVELSSCLIVVLDRSMSSVRVARQMIEINESINRSRRTPRRLLLCLSDSRPVSSEMLSQEDIQALIQRKIDIVFPWRKTRQRSSFFPLKSRISPADLLTRRVLGTSETPKHFNLLSKCKRIGGI</sequence>
<organism evidence="1 2">
    <name type="scientific">Izhakiella australiensis</name>
    <dbReference type="NCBI Taxonomy" id="1926881"/>
    <lineage>
        <taxon>Bacteria</taxon>
        <taxon>Pseudomonadati</taxon>
        <taxon>Pseudomonadota</taxon>
        <taxon>Gammaproteobacteria</taxon>
        <taxon>Enterobacterales</taxon>
        <taxon>Erwiniaceae</taxon>
        <taxon>Izhakiella</taxon>
    </lineage>
</organism>
<dbReference type="Gene3D" id="3.40.50.300">
    <property type="entry name" value="P-loop containing nucleotide triphosphate hydrolases"/>
    <property type="match status" value="1"/>
</dbReference>
<dbReference type="SUPFAM" id="SSF52540">
    <property type="entry name" value="P-loop containing nucleoside triphosphate hydrolases"/>
    <property type="match status" value="1"/>
</dbReference>
<dbReference type="AlphaFoldDB" id="A0A1S8YTJ7"/>
<dbReference type="EMBL" id="MRUL01000001">
    <property type="protein sequence ID" value="OON42168.1"/>
    <property type="molecule type" value="Genomic_DNA"/>
</dbReference>
<gene>
    <name evidence="1" type="ORF">BTJ39_03190</name>
</gene>
<keyword evidence="2" id="KW-1185">Reference proteome</keyword>
<evidence type="ECO:0008006" key="3">
    <source>
        <dbReference type="Google" id="ProtNLM"/>
    </source>
</evidence>
<dbReference type="STRING" id="1926881.BTJ39_03190"/>
<proteinExistence type="predicted"/>
<evidence type="ECO:0000313" key="1">
    <source>
        <dbReference type="EMBL" id="OON42168.1"/>
    </source>
</evidence>
<accession>A0A1S8YTJ7</accession>
<name>A0A1S8YTJ7_9GAMM</name>
<protein>
    <recommendedName>
        <fullName evidence="3">Tight adherance operon protein</fullName>
    </recommendedName>
</protein>
<comment type="caution">
    <text evidence="1">The sequence shown here is derived from an EMBL/GenBank/DDBJ whole genome shotgun (WGS) entry which is preliminary data.</text>
</comment>
<dbReference type="Proteomes" id="UP000190667">
    <property type="component" value="Unassembled WGS sequence"/>
</dbReference>
<dbReference type="InterPro" id="IPR027417">
    <property type="entry name" value="P-loop_NTPase"/>
</dbReference>
<evidence type="ECO:0000313" key="2">
    <source>
        <dbReference type="Proteomes" id="UP000190667"/>
    </source>
</evidence>
<reference evidence="1 2" key="1">
    <citation type="submission" date="2016-12" db="EMBL/GenBank/DDBJ databases">
        <title>Izhakiella australiana sp. nov. of genus Izhakiella isolated from Australian desert.</title>
        <authorList>
            <person name="Ji M."/>
        </authorList>
    </citation>
    <scope>NUCLEOTIDE SEQUENCE [LARGE SCALE GENOMIC DNA]</scope>
    <source>
        <strain evidence="1 2">D4N98</strain>
    </source>
</reference>